<dbReference type="AlphaFoldDB" id="A0AAN9MSE2"/>
<keyword evidence="2" id="KW-1185">Reference proteome</keyword>
<organism evidence="1 2">
    <name type="scientific">Phaseolus coccineus</name>
    <name type="common">Scarlet runner bean</name>
    <name type="synonym">Phaseolus multiflorus</name>
    <dbReference type="NCBI Taxonomy" id="3886"/>
    <lineage>
        <taxon>Eukaryota</taxon>
        <taxon>Viridiplantae</taxon>
        <taxon>Streptophyta</taxon>
        <taxon>Embryophyta</taxon>
        <taxon>Tracheophyta</taxon>
        <taxon>Spermatophyta</taxon>
        <taxon>Magnoliopsida</taxon>
        <taxon>eudicotyledons</taxon>
        <taxon>Gunneridae</taxon>
        <taxon>Pentapetalae</taxon>
        <taxon>rosids</taxon>
        <taxon>fabids</taxon>
        <taxon>Fabales</taxon>
        <taxon>Fabaceae</taxon>
        <taxon>Papilionoideae</taxon>
        <taxon>50 kb inversion clade</taxon>
        <taxon>NPAAA clade</taxon>
        <taxon>indigoferoid/millettioid clade</taxon>
        <taxon>Phaseoleae</taxon>
        <taxon>Phaseolus</taxon>
    </lineage>
</organism>
<evidence type="ECO:0000313" key="2">
    <source>
        <dbReference type="Proteomes" id="UP001374584"/>
    </source>
</evidence>
<gene>
    <name evidence="1" type="ORF">VNO80_16591</name>
</gene>
<evidence type="ECO:0000313" key="1">
    <source>
        <dbReference type="EMBL" id="KAK7357307.1"/>
    </source>
</evidence>
<sequence>MGARLLGVGEEVESSSLCRLVLRRSPLSISSSVLSLLSLAAAALSSHRHLFLSDSKLAETATKEAKLTVKKNEEAQVS</sequence>
<accession>A0AAN9MSE2</accession>
<comment type="caution">
    <text evidence="1">The sequence shown here is derived from an EMBL/GenBank/DDBJ whole genome shotgun (WGS) entry which is preliminary data.</text>
</comment>
<protein>
    <submittedName>
        <fullName evidence="1">Uncharacterized protein</fullName>
    </submittedName>
</protein>
<dbReference type="Proteomes" id="UP001374584">
    <property type="component" value="Unassembled WGS sequence"/>
</dbReference>
<proteinExistence type="predicted"/>
<dbReference type="EMBL" id="JAYMYR010000006">
    <property type="protein sequence ID" value="KAK7357307.1"/>
    <property type="molecule type" value="Genomic_DNA"/>
</dbReference>
<name>A0AAN9MSE2_PHACN</name>
<reference evidence="1 2" key="1">
    <citation type="submission" date="2024-01" db="EMBL/GenBank/DDBJ databases">
        <title>The genomes of 5 underutilized Papilionoideae crops provide insights into root nodulation and disease resistanc.</title>
        <authorList>
            <person name="Jiang F."/>
        </authorList>
    </citation>
    <scope>NUCLEOTIDE SEQUENCE [LARGE SCALE GENOMIC DNA]</scope>
    <source>
        <strain evidence="1">JINMINGXINNONG_FW02</strain>
        <tissue evidence="1">Leaves</tissue>
    </source>
</reference>